<keyword evidence="2" id="KW-0560">Oxidoreductase</keyword>
<feature type="domain" description="GFO/IDH/MocA-like oxidoreductase" evidence="4">
    <location>
        <begin position="136"/>
        <end position="251"/>
    </location>
</feature>
<evidence type="ECO:0000259" key="4">
    <source>
        <dbReference type="Pfam" id="PF22725"/>
    </source>
</evidence>
<evidence type="ECO:0000256" key="2">
    <source>
        <dbReference type="ARBA" id="ARBA00023002"/>
    </source>
</evidence>
<dbReference type="SUPFAM" id="SSF55347">
    <property type="entry name" value="Glyceraldehyde-3-phosphate dehydrogenase-like, C-terminal domain"/>
    <property type="match status" value="1"/>
</dbReference>
<evidence type="ECO:0000313" key="6">
    <source>
        <dbReference type="Proteomes" id="UP001596378"/>
    </source>
</evidence>
<organism evidence="5 6">
    <name type="scientific">Cohnella cellulosilytica</name>
    <dbReference type="NCBI Taxonomy" id="986710"/>
    <lineage>
        <taxon>Bacteria</taxon>
        <taxon>Bacillati</taxon>
        <taxon>Bacillota</taxon>
        <taxon>Bacilli</taxon>
        <taxon>Bacillales</taxon>
        <taxon>Paenibacillaceae</taxon>
        <taxon>Cohnella</taxon>
    </lineage>
</organism>
<dbReference type="InterPro" id="IPR055170">
    <property type="entry name" value="GFO_IDH_MocA-like_dom"/>
</dbReference>
<dbReference type="PANTHER" id="PTHR22604">
    <property type="entry name" value="OXIDOREDUCTASES"/>
    <property type="match status" value="1"/>
</dbReference>
<dbReference type="Pfam" id="PF01408">
    <property type="entry name" value="GFO_IDH_MocA"/>
    <property type="match status" value="1"/>
</dbReference>
<sequence>MSKETGKIGWGILGAGGISSAFAKDLKLVERAELIAVGARDAAKAEAFAKQYGAARSYGSYEEFLRDPDVDAVYIGTLHPWHEQQAIACLEAGKAVLCEKPFTMNAAEASNVVRVAREKKVFAMEAMWTRFLPPIVQVREWLKQGLIGEVQLLKADFGFDVGWKPEGRLLNKELGGGALLDAGVYPVSFASMIFGEQPIKVMSSAAIGETGVDERFSLLLEYSGGRTAALNGAVRLNMQKDAYIYGTKGHIHVPDFLFGRSAHLHVNGEEPQHVSDDRTFAGYKHEAQEVTDCLLSGRLESEIMPLDETVRIMETLDQARAPWGLVYPSEQ</sequence>
<dbReference type="Pfam" id="PF22725">
    <property type="entry name" value="GFO_IDH_MocA_C3"/>
    <property type="match status" value="1"/>
</dbReference>
<name>A0ABW2FEN2_9BACL</name>
<dbReference type="EMBL" id="JBHTAI010000010">
    <property type="protein sequence ID" value="MFC7150379.1"/>
    <property type="molecule type" value="Genomic_DNA"/>
</dbReference>
<dbReference type="InterPro" id="IPR050984">
    <property type="entry name" value="Gfo/Idh/MocA_domain"/>
</dbReference>
<dbReference type="Gene3D" id="3.30.360.10">
    <property type="entry name" value="Dihydrodipicolinate Reductase, domain 2"/>
    <property type="match status" value="1"/>
</dbReference>
<keyword evidence="6" id="KW-1185">Reference proteome</keyword>
<dbReference type="RefSeq" id="WP_378045681.1">
    <property type="nucleotide sequence ID" value="NZ_JBHMDN010000008.1"/>
</dbReference>
<comment type="similarity">
    <text evidence="1">Belongs to the Gfo/Idh/MocA family.</text>
</comment>
<dbReference type="SUPFAM" id="SSF51735">
    <property type="entry name" value="NAD(P)-binding Rossmann-fold domains"/>
    <property type="match status" value="1"/>
</dbReference>
<proteinExistence type="inferred from homology"/>
<reference evidence="6" key="1">
    <citation type="journal article" date="2019" name="Int. J. Syst. Evol. Microbiol.">
        <title>The Global Catalogue of Microorganisms (GCM) 10K type strain sequencing project: providing services to taxonomists for standard genome sequencing and annotation.</title>
        <authorList>
            <consortium name="The Broad Institute Genomics Platform"/>
            <consortium name="The Broad Institute Genome Sequencing Center for Infectious Disease"/>
            <person name="Wu L."/>
            <person name="Ma J."/>
        </authorList>
    </citation>
    <scope>NUCLEOTIDE SEQUENCE [LARGE SCALE GENOMIC DNA]</scope>
    <source>
        <strain evidence="6">KCTC 12907</strain>
    </source>
</reference>
<gene>
    <name evidence="5" type="ORF">ACFQMJ_17760</name>
</gene>
<evidence type="ECO:0000259" key="3">
    <source>
        <dbReference type="Pfam" id="PF01408"/>
    </source>
</evidence>
<evidence type="ECO:0000313" key="5">
    <source>
        <dbReference type="EMBL" id="MFC7150379.1"/>
    </source>
</evidence>
<feature type="domain" description="Gfo/Idh/MocA-like oxidoreductase N-terminal" evidence="3">
    <location>
        <begin position="9"/>
        <end position="124"/>
    </location>
</feature>
<protein>
    <submittedName>
        <fullName evidence="5">Gfo/Idh/MocA family protein</fullName>
    </submittedName>
</protein>
<accession>A0ABW2FEN2</accession>
<dbReference type="InterPro" id="IPR000683">
    <property type="entry name" value="Gfo/Idh/MocA-like_OxRdtase_N"/>
</dbReference>
<evidence type="ECO:0000256" key="1">
    <source>
        <dbReference type="ARBA" id="ARBA00010928"/>
    </source>
</evidence>
<comment type="caution">
    <text evidence="5">The sequence shown here is derived from an EMBL/GenBank/DDBJ whole genome shotgun (WGS) entry which is preliminary data.</text>
</comment>
<dbReference type="Gene3D" id="3.40.50.720">
    <property type="entry name" value="NAD(P)-binding Rossmann-like Domain"/>
    <property type="match status" value="1"/>
</dbReference>
<dbReference type="InterPro" id="IPR036291">
    <property type="entry name" value="NAD(P)-bd_dom_sf"/>
</dbReference>
<dbReference type="PANTHER" id="PTHR22604:SF105">
    <property type="entry name" value="TRANS-1,2-DIHYDROBENZENE-1,2-DIOL DEHYDROGENASE"/>
    <property type="match status" value="1"/>
</dbReference>
<dbReference type="Proteomes" id="UP001596378">
    <property type="component" value="Unassembled WGS sequence"/>
</dbReference>